<evidence type="ECO:0000259" key="11">
    <source>
        <dbReference type="PROSITE" id="PS50059"/>
    </source>
</evidence>
<comment type="caution">
    <text evidence="12">The sequence shown here is derived from an EMBL/GenBank/DDBJ whole genome shotgun (WGS) entry which is preliminary data.</text>
</comment>
<evidence type="ECO:0000256" key="4">
    <source>
        <dbReference type="ARBA" id="ARBA00022490"/>
    </source>
</evidence>
<evidence type="ECO:0000256" key="10">
    <source>
        <dbReference type="RuleBase" id="RU003915"/>
    </source>
</evidence>
<name>A0A4Q9B9N4_9BACT</name>
<evidence type="ECO:0000256" key="7">
    <source>
        <dbReference type="ARBA" id="ARBA00023235"/>
    </source>
</evidence>
<keyword evidence="13" id="KW-1185">Reference proteome</keyword>
<dbReference type="AlphaFoldDB" id="A0A4Q9B9N4"/>
<reference evidence="12 13" key="1">
    <citation type="submission" date="2019-02" db="EMBL/GenBank/DDBJ databases">
        <title>Genome of a new Bacteroidetes strain.</title>
        <authorList>
            <person name="Pitt A."/>
        </authorList>
    </citation>
    <scope>NUCLEOTIDE SEQUENCE [LARGE SCALE GENOMIC DNA]</scope>
    <source>
        <strain evidence="12 13">103A-SOEBACH</strain>
    </source>
</reference>
<comment type="function">
    <text evidence="8">Also involved in hydrogenase metallocenter assembly, probably by participating in the nickel insertion step. This function in hydrogenase biosynthesis requires chaperone activity and the presence of the metal-binding domain, but not PPIase activity.</text>
</comment>
<evidence type="ECO:0000256" key="6">
    <source>
        <dbReference type="ARBA" id="ARBA00023186"/>
    </source>
</evidence>
<dbReference type="Gene3D" id="3.10.50.40">
    <property type="match status" value="1"/>
</dbReference>
<dbReference type="OrthoDB" id="9808891at2"/>
<sequence>MSIAKTGDKVAVHYTGKHTDGSIFDSSVGRTPLEFQLGSGMVIKGFDDGVTGMTIGEKKTVVIPAAEAYGEHSPENTVTLERAQIPTHIELELGASLSMHQDGGHVVEVVITDLTDSHVTLDANHPLAGRDLTFELELVSIS</sequence>
<keyword evidence="5 9" id="KW-0697">Rotamase</keyword>
<dbReference type="EC" id="5.2.1.8" evidence="10"/>
<evidence type="ECO:0000256" key="3">
    <source>
        <dbReference type="ARBA" id="ARBA00006577"/>
    </source>
</evidence>
<protein>
    <recommendedName>
        <fullName evidence="10">Peptidyl-prolyl cis-trans isomerase</fullName>
        <ecNumber evidence="10">5.2.1.8</ecNumber>
    </recommendedName>
</protein>
<dbReference type="SUPFAM" id="SSF54534">
    <property type="entry name" value="FKBP-like"/>
    <property type="match status" value="1"/>
</dbReference>
<organism evidence="12 13">
    <name type="scientific">Aquirufa antheringensis</name>
    <dbReference type="NCBI Taxonomy" id="2516559"/>
    <lineage>
        <taxon>Bacteria</taxon>
        <taxon>Pseudomonadati</taxon>
        <taxon>Bacteroidota</taxon>
        <taxon>Cytophagia</taxon>
        <taxon>Cytophagales</taxon>
        <taxon>Flectobacillaceae</taxon>
        <taxon>Aquirufa</taxon>
    </lineage>
</organism>
<dbReference type="PROSITE" id="PS50059">
    <property type="entry name" value="FKBP_PPIASE"/>
    <property type="match status" value="1"/>
</dbReference>
<comment type="catalytic activity">
    <reaction evidence="1 9 10">
        <text>[protein]-peptidylproline (omega=180) = [protein]-peptidylproline (omega=0)</text>
        <dbReference type="Rhea" id="RHEA:16237"/>
        <dbReference type="Rhea" id="RHEA-COMP:10747"/>
        <dbReference type="Rhea" id="RHEA-COMP:10748"/>
        <dbReference type="ChEBI" id="CHEBI:83833"/>
        <dbReference type="ChEBI" id="CHEBI:83834"/>
        <dbReference type="EC" id="5.2.1.8"/>
    </reaction>
</comment>
<dbReference type="PANTHER" id="PTHR47861">
    <property type="entry name" value="FKBP-TYPE PEPTIDYL-PROLYL CIS-TRANS ISOMERASE SLYD"/>
    <property type="match status" value="1"/>
</dbReference>
<dbReference type="Proteomes" id="UP000293583">
    <property type="component" value="Unassembled WGS sequence"/>
</dbReference>
<evidence type="ECO:0000256" key="5">
    <source>
        <dbReference type="ARBA" id="ARBA00023110"/>
    </source>
</evidence>
<dbReference type="GO" id="GO:0005737">
    <property type="term" value="C:cytoplasm"/>
    <property type="evidence" value="ECO:0007669"/>
    <property type="project" value="UniProtKB-SubCell"/>
</dbReference>
<dbReference type="Pfam" id="PF00254">
    <property type="entry name" value="FKBP_C"/>
    <property type="match status" value="1"/>
</dbReference>
<accession>A0A4Q9B9N4</accession>
<dbReference type="PANTHER" id="PTHR47861:SF3">
    <property type="entry name" value="FKBP-TYPE PEPTIDYL-PROLYL CIS-TRANS ISOMERASE SLYD"/>
    <property type="match status" value="1"/>
</dbReference>
<comment type="subcellular location">
    <subcellularLocation>
        <location evidence="2">Cytoplasm</location>
    </subcellularLocation>
</comment>
<evidence type="ECO:0000313" key="13">
    <source>
        <dbReference type="Proteomes" id="UP000293583"/>
    </source>
</evidence>
<dbReference type="GO" id="GO:0003755">
    <property type="term" value="F:peptidyl-prolyl cis-trans isomerase activity"/>
    <property type="evidence" value="ECO:0007669"/>
    <property type="project" value="UniProtKB-UniRule"/>
</dbReference>
<keyword evidence="7 9" id="KW-0413">Isomerase</keyword>
<evidence type="ECO:0000256" key="8">
    <source>
        <dbReference type="ARBA" id="ARBA00037071"/>
    </source>
</evidence>
<dbReference type="InterPro" id="IPR046357">
    <property type="entry name" value="PPIase_dom_sf"/>
</dbReference>
<proteinExistence type="inferred from homology"/>
<dbReference type="InterPro" id="IPR001179">
    <property type="entry name" value="PPIase_FKBP_dom"/>
</dbReference>
<evidence type="ECO:0000256" key="9">
    <source>
        <dbReference type="PROSITE-ProRule" id="PRU00277"/>
    </source>
</evidence>
<comment type="similarity">
    <text evidence="3 10">Belongs to the FKBP-type PPIase family.</text>
</comment>
<evidence type="ECO:0000313" key="12">
    <source>
        <dbReference type="EMBL" id="TBH71148.1"/>
    </source>
</evidence>
<keyword evidence="4" id="KW-0963">Cytoplasm</keyword>
<keyword evidence="6" id="KW-0143">Chaperone</keyword>
<evidence type="ECO:0000256" key="2">
    <source>
        <dbReference type="ARBA" id="ARBA00004496"/>
    </source>
</evidence>
<feature type="domain" description="PPIase FKBP-type" evidence="11">
    <location>
        <begin position="7"/>
        <end position="101"/>
    </location>
</feature>
<evidence type="ECO:0000256" key="1">
    <source>
        <dbReference type="ARBA" id="ARBA00000971"/>
    </source>
</evidence>
<gene>
    <name evidence="12" type="ORF">EWU20_11100</name>
</gene>
<dbReference type="GO" id="GO:0042026">
    <property type="term" value="P:protein refolding"/>
    <property type="evidence" value="ECO:0007669"/>
    <property type="project" value="UniProtKB-ARBA"/>
</dbReference>
<dbReference type="EMBL" id="SEWY01000006">
    <property type="protein sequence ID" value="TBH71148.1"/>
    <property type="molecule type" value="Genomic_DNA"/>
</dbReference>
<dbReference type="RefSeq" id="WP_130923890.1">
    <property type="nucleotide sequence ID" value="NZ_JAANOL010000001.1"/>
</dbReference>